<sequence length="80" mass="8746">MASSSKKKEKASGEGSDGVKNGTKMMGETKKHCNYGGKNPALVAQLNEYKRLQAEAEKKRDEANKFLQIVTKLAKINTST</sequence>
<keyword evidence="1" id="KW-0175">Coiled coil</keyword>
<reference evidence="3 4" key="1">
    <citation type="submission" date="2019-06" db="EMBL/GenBank/DDBJ databases">
        <title>A chromosomal-level reference genome of Carpinus fangiana (Coryloideae, Betulaceae).</title>
        <authorList>
            <person name="Yang X."/>
            <person name="Wang Z."/>
            <person name="Zhang L."/>
            <person name="Hao G."/>
            <person name="Liu J."/>
            <person name="Yang Y."/>
        </authorList>
    </citation>
    <scope>NUCLEOTIDE SEQUENCE [LARGE SCALE GENOMIC DNA]</scope>
    <source>
        <strain evidence="3">Cfa_2016G</strain>
        <tissue evidence="3">Leaf</tissue>
    </source>
</reference>
<evidence type="ECO:0000256" key="2">
    <source>
        <dbReference type="SAM" id="MobiDB-lite"/>
    </source>
</evidence>
<dbReference type="EMBL" id="CM017325">
    <property type="protein sequence ID" value="KAE8055827.1"/>
    <property type="molecule type" value="Genomic_DNA"/>
</dbReference>
<evidence type="ECO:0000313" key="4">
    <source>
        <dbReference type="Proteomes" id="UP000327013"/>
    </source>
</evidence>
<feature type="region of interest" description="Disordered" evidence="2">
    <location>
        <begin position="1"/>
        <end position="35"/>
    </location>
</feature>
<feature type="coiled-coil region" evidence="1">
    <location>
        <begin position="42"/>
        <end position="69"/>
    </location>
</feature>
<proteinExistence type="predicted"/>
<evidence type="ECO:0000256" key="1">
    <source>
        <dbReference type="SAM" id="Coils"/>
    </source>
</evidence>
<dbReference type="AlphaFoldDB" id="A0A5N6R7S8"/>
<protein>
    <submittedName>
        <fullName evidence="3">Uncharacterized protein</fullName>
    </submittedName>
</protein>
<gene>
    <name evidence="3" type="ORF">FH972_012645</name>
</gene>
<name>A0A5N6R7S8_9ROSI</name>
<dbReference type="Proteomes" id="UP000327013">
    <property type="component" value="Chromosome 5"/>
</dbReference>
<evidence type="ECO:0000313" key="3">
    <source>
        <dbReference type="EMBL" id="KAE8055827.1"/>
    </source>
</evidence>
<organism evidence="3 4">
    <name type="scientific">Carpinus fangiana</name>
    <dbReference type="NCBI Taxonomy" id="176857"/>
    <lineage>
        <taxon>Eukaryota</taxon>
        <taxon>Viridiplantae</taxon>
        <taxon>Streptophyta</taxon>
        <taxon>Embryophyta</taxon>
        <taxon>Tracheophyta</taxon>
        <taxon>Spermatophyta</taxon>
        <taxon>Magnoliopsida</taxon>
        <taxon>eudicotyledons</taxon>
        <taxon>Gunneridae</taxon>
        <taxon>Pentapetalae</taxon>
        <taxon>rosids</taxon>
        <taxon>fabids</taxon>
        <taxon>Fagales</taxon>
        <taxon>Betulaceae</taxon>
        <taxon>Carpinus</taxon>
    </lineage>
</organism>
<accession>A0A5N6R7S8</accession>
<keyword evidence="4" id="KW-1185">Reference proteome</keyword>